<sequence>MTTSTLTVRKRRGAYVLAGHPSALRTGVSMWRGEISTAAGSFEVTSTDRHRLGAVARVAGRPVVQLHPGESRVPGPGGPAHWSPGRCSGVLTRGANRIGVSQAGWPGAPVRVEVTGTWAELDLVVLSACFAVLSRRRRRTFTIMAIVGAIGHH</sequence>
<reference evidence="1 2" key="1">
    <citation type="submission" date="2024-01" db="EMBL/GenBank/DDBJ databases">
        <title>Genome insights into Plantactinospora sonchi sp. nov.</title>
        <authorList>
            <person name="Wang L."/>
        </authorList>
    </citation>
    <scope>NUCLEOTIDE SEQUENCE [LARGE SCALE GENOMIC DNA]</scope>
    <source>
        <strain evidence="1 2">NEAU-QY2</strain>
    </source>
</reference>
<dbReference type="Proteomes" id="UP001332243">
    <property type="component" value="Unassembled WGS sequence"/>
</dbReference>
<dbReference type="EMBL" id="JAZGQK010000030">
    <property type="protein sequence ID" value="MEE6262660.1"/>
    <property type="molecule type" value="Genomic_DNA"/>
</dbReference>
<proteinExistence type="predicted"/>
<accession>A0ABU7S1K1</accession>
<evidence type="ECO:0000313" key="1">
    <source>
        <dbReference type="EMBL" id="MEE6262660.1"/>
    </source>
</evidence>
<comment type="caution">
    <text evidence="1">The sequence shown here is derived from an EMBL/GenBank/DDBJ whole genome shotgun (WGS) entry which is preliminary data.</text>
</comment>
<evidence type="ECO:0000313" key="2">
    <source>
        <dbReference type="Proteomes" id="UP001332243"/>
    </source>
</evidence>
<organism evidence="1 2">
    <name type="scientific">Plantactinospora sonchi</name>
    <dbReference type="NCBI Taxonomy" id="1544735"/>
    <lineage>
        <taxon>Bacteria</taxon>
        <taxon>Bacillati</taxon>
        <taxon>Actinomycetota</taxon>
        <taxon>Actinomycetes</taxon>
        <taxon>Micromonosporales</taxon>
        <taxon>Micromonosporaceae</taxon>
        <taxon>Plantactinospora</taxon>
    </lineage>
</organism>
<name>A0ABU7S1K1_9ACTN</name>
<keyword evidence="2" id="KW-1185">Reference proteome</keyword>
<gene>
    <name evidence="1" type="ORF">V1633_29695</name>
</gene>
<protein>
    <submittedName>
        <fullName evidence="1">Uncharacterized protein</fullName>
    </submittedName>
</protein>
<dbReference type="RefSeq" id="WP_331217591.1">
    <property type="nucleotide sequence ID" value="NZ_JAZGQK010000030.1"/>
</dbReference>